<name>A0A380BR66_SPHSI</name>
<protein>
    <submittedName>
        <fullName evidence="3">Uncharacterized ACR, COG1259</fullName>
    </submittedName>
</protein>
<dbReference type="EMBL" id="UGYW01000002">
    <property type="protein sequence ID" value="SUJ05463.1"/>
    <property type="molecule type" value="Genomic_DNA"/>
</dbReference>
<dbReference type="Gene3D" id="3.10.690.10">
    <property type="entry name" value="Bifunctional nuclease domain"/>
    <property type="match status" value="1"/>
</dbReference>
<dbReference type="Pfam" id="PF02577">
    <property type="entry name" value="BFN_dom"/>
    <property type="match status" value="1"/>
</dbReference>
<reference evidence="3 4" key="1">
    <citation type="submission" date="2018-06" db="EMBL/GenBank/DDBJ databases">
        <authorList>
            <consortium name="Pathogen Informatics"/>
            <person name="Doyle S."/>
        </authorList>
    </citation>
    <scope>NUCLEOTIDE SEQUENCE [LARGE SCALE GENOMIC DNA]</scope>
    <source>
        <strain evidence="3 4">NCTC11388</strain>
    </source>
</reference>
<dbReference type="Proteomes" id="UP000254893">
    <property type="component" value="Unassembled WGS sequence"/>
</dbReference>
<evidence type="ECO:0000313" key="4">
    <source>
        <dbReference type="Proteomes" id="UP000254893"/>
    </source>
</evidence>
<evidence type="ECO:0000256" key="1">
    <source>
        <dbReference type="SAM" id="MobiDB-lite"/>
    </source>
</evidence>
<dbReference type="PANTHER" id="PTHR15160:SF1">
    <property type="entry name" value="VON HIPPEL-LINDAU DISEASE TUMOR SUPPRESSOR"/>
    <property type="match status" value="1"/>
</dbReference>
<accession>A0A380BR66</accession>
<gene>
    <name evidence="3" type="ORF">NCTC11388_01553</name>
</gene>
<evidence type="ECO:0000259" key="2">
    <source>
        <dbReference type="PROSITE" id="PS51658"/>
    </source>
</evidence>
<dbReference type="PANTHER" id="PTHR15160">
    <property type="entry name" value="VON HIPPEL-LINDAU PROTEIN"/>
    <property type="match status" value="1"/>
</dbReference>
<dbReference type="RefSeq" id="WP_003012474.1">
    <property type="nucleotide sequence ID" value="NZ_CP068082.1"/>
</dbReference>
<dbReference type="PROSITE" id="PS51658">
    <property type="entry name" value="BFN"/>
    <property type="match status" value="1"/>
</dbReference>
<dbReference type="AlphaFoldDB" id="A0A380BR66"/>
<dbReference type="InterPro" id="IPR036104">
    <property type="entry name" value="BFN_sf"/>
</dbReference>
<organism evidence="3 4">
    <name type="scientific">Sphingobacterium spiritivorum</name>
    <name type="common">Flavobacterium spiritivorum</name>
    <dbReference type="NCBI Taxonomy" id="258"/>
    <lineage>
        <taxon>Bacteria</taxon>
        <taxon>Pseudomonadati</taxon>
        <taxon>Bacteroidota</taxon>
        <taxon>Sphingobacteriia</taxon>
        <taxon>Sphingobacteriales</taxon>
        <taxon>Sphingobacteriaceae</taxon>
        <taxon>Sphingobacterium</taxon>
    </lineage>
</organism>
<feature type="domain" description="BFN" evidence="2">
    <location>
        <begin position="3"/>
        <end position="135"/>
    </location>
</feature>
<dbReference type="InterPro" id="IPR003729">
    <property type="entry name" value="Bi_nuclease_dom"/>
</dbReference>
<feature type="compositionally biased region" description="Polar residues" evidence="1">
    <location>
        <begin position="166"/>
        <end position="176"/>
    </location>
</feature>
<dbReference type="SUPFAM" id="SSF103256">
    <property type="entry name" value="Hypothetical protein TM0160"/>
    <property type="match status" value="1"/>
</dbReference>
<sequence>MKKINLDIVGLSYSQTQSGAYALVLGEVGGNRRLPIIIGGFEAQAIAVEIEKMTPSRPLTHDLFKAFADAYEITLQEVIIYNLIDGIFFAKLICSDGEKISEIDARTSDAIALAVRFDAPIFTYEFIMASAGIVIESNDFAFLENIESVEAAKAPQEPRKEIPTPQKKSPYSSLSDEQLEAALEKAIADEQYETAAAIRDEITYRKSSS</sequence>
<dbReference type="Pfam" id="PF02151">
    <property type="entry name" value="UVR"/>
    <property type="match status" value="1"/>
</dbReference>
<proteinExistence type="predicted"/>
<dbReference type="GO" id="GO:0004518">
    <property type="term" value="F:nuclease activity"/>
    <property type="evidence" value="ECO:0007669"/>
    <property type="project" value="InterPro"/>
</dbReference>
<dbReference type="InterPro" id="IPR001943">
    <property type="entry name" value="UVR_dom"/>
</dbReference>
<feature type="region of interest" description="Disordered" evidence="1">
    <location>
        <begin position="153"/>
        <end position="176"/>
    </location>
</feature>
<evidence type="ECO:0000313" key="3">
    <source>
        <dbReference type="EMBL" id="SUJ05463.1"/>
    </source>
</evidence>